<gene>
    <name evidence="1" type="ORF">GCM10017655_40060</name>
</gene>
<sequence length="184" mass="20938">MYAIHDRFRAVIRRNTSETRKWSELEALTGIPATSWQKAYNAKQRPTAEMLEAISRLWPEFAFWLVTGVSDAKNGHVACVNGRSKQFYPERPCSLRNATKPYFTQLIDMFRHCYGEGAGWESGASERAAQVQLLKLEVARDAERQAFSEIEPSSTEVLNLARDSYDRALESDWLSGLPLDTDNC</sequence>
<reference evidence="1" key="2">
    <citation type="submission" date="2023-01" db="EMBL/GenBank/DDBJ databases">
        <authorList>
            <person name="Sun Q."/>
            <person name="Evtushenko L."/>
        </authorList>
    </citation>
    <scope>NUCLEOTIDE SEQUENCE</scope>
    <source>
        <strain evidence="1">VKM B-2935</strain>
    </source>
</reference>
<comment type="caution">
    <text evidence="1">The sequence shown here is derived from an EMBL/GenBank/DDBJ whole genome shotgun (WGS) entry which is preliminary data.</text>
</comment>
<evidence type="ECO:0000313" key="1">
    <source>
        <dbReference type="EMBL" id="GLK90942.1"/>
    </source>
</evidence>
<proteinExistence type="predicted"/>
<protein>
    <submittedName>
        <fullName evidence="1">Uncharacterized protein</fullName>
    </submittedName>
</protein>
<accession>A0A9W6NHI6</accession>
<dbReference type="RefSeq" id="WP_271197104.1">
    <property type="nucleotide sequence ID" value="NZ_BSFN01000015.1"/>
</dbReference>
<reference evidence="1" key="1">
    <citation type="journal article" date="2014" name="Int. J. Syst. Evol. Microbiol.">
        <title>Complete genome sequence of Corynebacterium casei LMG S-19264T (=DSM 44701T), isolated from a smear-ripened cheese.</title>
        <authorList>
            <consortium name="US DOE Joint Genome Institute (JGI-PGF)"/>
            <person name="Walter F."/>
            <person name="Albersmeier A."/>
            <person name="Kalinowski J."/>
            <person name="Ruckert C."/>
        </authorList>
    </citation>
    <scope>NUCLEOTIDE SEQUENCE</scope>
    <source>
        <strain evidence="1">VKM B-2935</strain>
    </source>
</reference>
<name>A0A9W6NHI6_9PSED</name>
<evidence type="ECO:0000313" key="2">
    <source>
        <dbReference type="Proteomes" id="UP001143328"/>
    </source>
</evidence>
<dbReference type="Proteomes" id="UP001143328">
    <property type="component" value="Unassembled WGS sequence"/>
</dbReference>
<organism evidence="1 2">
    <name type="scientific">Pseudomonas turukhanskensis</name>
    <dbReference type="NCBI Taxonomy" id="1806536"/>
    <lineage>
        <taxon>Bacteria</taxon>
        <taxon>Pseudomonadati</taxon>
        <taxon>Pseudomonadota</taxon>
        <taxon>Gammaproteobacteria</taxon>
        <taxon>Pseudomonadales</taxon>
        <taxon>Pseudomonadaceae</taxon>
        <taxon>Pseudomonas</taxon>
    </lineage>
</organism>
<keyword evidence="2" id="KW-1185">Reference proteome</keyword>
<dbReference type="EMBL" id="BSFN01000015">
    <property type="protein sequence ID" value="GLK90942.1"/>
    <property type="molecule type" value="Genomic_DNA"/>
</dbReference>
<dbReference type="AlphaFoldDB" id="A0A9W6NHI6"/>